<sequence>MPIDGLFVEKSSVESPTLIWGSCIPVDPICLVGLVISDGGWMWWRLWLVTDARLCEESLGIATKFVKSTGRLEDERDDEDENNTCGS</sequence>
<reference evidence="1" key="1">
    <citation type="submission" date="2014-12" db="EMBL/GenBank/DDBJ databases">
        <title>Insight into the proteome of Arion vulgaris.</title>
        <authorList>
            <person name="Aradska J."/>
            <person name="Bulat T."/>
            <person name="Smidak R."/>
            <person name="Sarate P."/>
            <person name="Gangsoo J."/>
            <person name="Sialana F."/>
            <person name="Bilban M."/>
            <person name="Lubec G."/>
        </authorList>
    </citation>
    <scope>NUCLEOTIDE SEQUENCE</scope>
    <source>
        <tissue evidence="1">Skin</tissue>
    </source>
</reference>
<dbReference type="EMBL" id="HACG01016395">
    <property type="protein sequence ID" value="CEK63260.1"/>
    <property type="molecule type" value="Transcribed_RNA"/>
</dbReference>
<proteinExistence type="predicted"/>
<evidence type="ECO:0000313" key="1">
    <source>
        <dbReference type="EMBL" id="CEK63260.1"/>
    </source>
</evidence>
<name>A0A0B6Z6A8_9EUPU</name>
<organism evidence="1">
    <name type="scientific">Arion vulgaris</name>
    <dbReference type="NCBI Taxonomy" id="1028688"/>
    <lineage>
        <taxon>Eukaryota</taxon>
        <taxon>Metazoa</taxon>
        <taxon>Spiralia</taxon>
        <taxon>Lophotrochozoa</taxon>
        <taxon>Mollusca</taxon>
        <taxon>Gastropoda</taxon>
        <taxon>Heterobranchia</taxon>
        <taxon>Euthyneura</taxon>
        <taxon>Panpulmonata</taxon>
        <taxon>Eupulmonata</taxon>
        <taxon>Stylommatophora</taxon>
        <taxon>Helicina</taxon>
        <taxon>Arionoidea</taxon>
        <taxon>Arionidae</taxon>
        <taxon>Arion</taxon>
    </lineage>
</organism>
<accession>A0A0B6Z6A8</accession>
<gene>
    <name evidence="1" type="primary">ORF47709</name>
</gene>
<dbReference type="AlphaFoldDB" id="A0A0B6Z6A8"/>
<protein>
    <submittedName>
        <fullName evidence="1">Uncharacterized protein</fullName>
    </submittedName>
</protein>